<gene>
    <name evidence="4" type="ORF">MSPICULIGERA_LOCUS10955</name>
</gene>
<dbReference type="InterPro" id="IPR045108">
    <property type="entry name" value="TXNDC17-like"/>
</dbReference>
<dbReference type="Pfam" id="PF06110">
    <property type="entry name" value="TXD17-like_Trx"/>
    <property type="match status" value="1"/>
</dbReference>
<evidence type="ECO:0000259" key="3">
    <source>
        <dbReference type="Pfam" id="PF06110"/>
    </source>
</evidence>
<dbReference type="AlphaFoldDB" id="A0AA36CQE8"/>
<protein>
    <recommendedName>
        <fullName evidence="2">Thioredoxin domain-containing protein 17</fullName>
    </recommendedName>
</protein>
<dbReference type="PANTHER" id="PTHR12452:SF0">
    <property type="entry name" value="THIOREDOXIN DOMAIN-CONTAINING PROTEIN 17"/>
    <property type="match status" value="1"/>
</dbReference>
<evidence type="ECO:0000256" key="2">
    <source>
        <dbReference type="ARBA" id="ARBA00016949"/>
    </source>
</evidence>
<keyword evidence="5" id="KW-1185">Reference proteome</keyword>
<evidence type="ECO:0000313" key="5">
    <source>
        <dbReference type="Proteomes" id="UP001177023"/>
    </source>
</evidence>
<dbReference type="InterPro" id="IPR010357">
    <property type="entry name" value="TXNDC17_dom"/>
</dbReference>
<name>A0AA36CQE8_9BILA</name>
<sequence length="125" mass="13825">MKHINVDGIDALNKAVEENPGKIFVLYTGSKVNGVSWCPDCVHAEPVIEKVLAGSDVSSSDITFITCLVGQRDYWKDQKCPFRTDARIKINSIPTLAQWGSKVHRLSEAQLTNAALIKDLLLEDN</sequence>
<dbReference type="Proteomes" id="UP001177023">
    <property type="component" value="Unassembled WGS sequence"/>
</dbReference>
<comment type="caution">
    <text evidence="4">The sequence shown here is derived from an EMBL/GenBank/DDBJ whole genome shotgun (WGS) entry which is preliminary data.</text>
</comment>
<accession>A0AA36CQE8</accession>
<feature type="domain" description="Thioredoxin" evidence="3">
    <location>
        <begin position="7"/>
        <end position="122"/>
    </location>
</feature>
<organism evidence="4 5">
    <name type="scientific">Mesorhabditis spiculigera</name>
    <dbReference type="NCBI Taxonomy" id="96644"/>
    <lineage>
        <taxon>Eukaryota</taxon>
        <taxon>Metazoa</taxon>
        <taxon>Ecdysozoa</taxon>
        <taxon>Nematoda</taxon>
        <taxon>Chromadorea</taxon>
        <taxon>Rhabditida</taxon>
        <taxon>Rhabditina</taxon>
        <taxon>Rhabditomorpha</taxon>
        <taxon>Rhabditoidea</taxon>
        <taxon>Rhabditidae</taxon>
        <taxon>Mesorhabditinae</taxon>
        <taxon>Mesorhabditis</taxon>
    </lineage>
</organism>
<dbReference type="PANTHER" id="PTHR12452">
    <property type="entry name" value="42-9-9 PROTEIN-RELATED"/>
    <property type="match status" value="1"/>
</dbReference>
<dbReference type="GO" id="GO:0047134">
    <property type="term" value="F:protein-disulfide reductase [NAD(P)H] activity"/>
    <property type="evidence" value="ECO:0007669"/>
    <property type="project" value="InterPro"/>
</dbReference>
<evidence type="ECO:0000256" key="1">
    <source>
        <dbReference type="ARBA" id="ARBA00008987"/>
    </source>
</evidence>
<dbReference type="Gene3D" id="3.40.30.10">
    <property type="entry name" value="Glutaredoxin"/>
    <property type="match status" value="1"/>
</dbReference>
<dbReference type="SUPFAM" id="SSF52833">
    <property type="entry name" value="Thioredoxin-like"/>
    <property type="match status" value="1"/>
</dbReference>
<dbReference type="GO" id="GO:0005829">
    <property type="term" value="C:cytosol"/>
    <property type="evidence" value="ECO:0007669"/>
    <property type="project" value="TreeGrafter"/>
</dbReference>
<proteinExistence type="inferred from homology"/>
<reference evidence="4" key="1">
    <citation type="submission" date="2023-06" db="EMBL/GenBank/DDBJ databases">
        <authorList>
            <person name="Delattre M."/>
        </authorList>
    </citation>
    <scope>NUCLEOTIDE SEQUENCE</scope>
    <source>
        <strain evidence="4">AF72</strain>
    </source>
</reference>
<feature type="non-terminal residue" evidence="4">
    <location>
        <position position="1"/>
    </location>
</feature>
<dbReference type="InterPro" id="IPR036249">
    <property type="entry name" value="Thioredoxin-like_sf"/>
</dbReference>
<comment type="similarity">
    <text evidence="1">Belongs to the thioredoxin family.</text>
</comment>
<evidence type="ECO:0000313" key="4">
    <source>
        <dbReference type="EMBL" id="CAJ0572571.1"/>
    </source>
</evidence>
<dbReference type="EMBL" id="CATQJA010002600">
    <property type="protein sequence ID" value="CAJ0572571.1"/>
    <property type="molecule type" value="Genomic_DNA"/>
</dbReference>